<dbReference type="Proteomes" id="UP001494902">
    <property type="component" value="Unassembled WGS sequence"/>
</dbReference>
<dbReference type="Gene3D" id="1.10.10.10">
    <property type="entry name" value="Winged helix-like DNA-binding domain superfamily/Winged helix DNA-binding domain"/>
    <property type="match status" value="1"/>
</dbReference>
<dbReference type="InterPro" id="IPR029016">
    <property type="entry name" value="GAF-like_dom_sf"/>
</dbReference>
<evidence type="ECO:0000256" key="3">
    <source>
        <dbReference type="ARBA" id="ARBA00023163"/>
    </source>
</evidence>
<dbReference type="InterPro" id="IPR050707">
    <property type="entry name" value="HTH_MetabolicPath_Reg"/>
</dbReference>
<dbReference type="Pfam" id="PF01614">
    <property type="entry name" value="IclR_C"/>
    <property type="match status" value="1"/>
</dbReference>
<dbReference type="SUPFAM" id="SSF46785">
    <property type="entry name" value="Winged helix' DNA-binding domain"/>
    <property type="match status" value="1"/>
</dbReference>
<accession>A0ABV1KGH7</accession>
<dbReference type="SMART" id="SM00346">
    <property type="entry name" value="HTH_ICLR"/>
    <property type="match status" value="1"/>
</dbReference>
<feature type="domain" description="IclR-ED" evidence="5">
    <location>
        <begin position="71"/>
        <end position="250"/>
    </location>
</feature>
<evidence type="ECO:0000256" key="1">
    <source>
        <dbReference type="ARBA" id="ARBA00023015"/>
    </source>
</evidence>
<proteinExistence type="predicted"/>
<keyword evidence="3" id="KW-0804">Transcription</keyword>
<sequence>MPRTGEPGRSVSSRLLDVLFAFRPERSALTLADLTRATGMPHATVRRLVLELTAVGALERRDDGRFTVGLRLWQLGTLAPMTEPLRGLAQPFMEDLYTALHQHVQLAVLEGHQAVIIERLSAPEAVELVSQVGGRLPLHCSGVGKVLLGHGGTELLERVLAGGLRRYTARTPTDPDAVRAETAECRRTGTATVRGELSVGADSVATRIVDAHGTVVAALAVVVRAESVRPAAVLPSVVASGLGISRALGWHPGVPVRTG</sequence>
<dbReference type="SUPFAM" id="SSF55781">
    <property type="entry name" value="GAF domain-like"/>
    <property type="match status" value="1"/>
</dbReference>
<dbReference type="InterPro" id="IPR036390">
    <property type="entry name" value="WH_DNA-bd_sf"/>
</dbReference>
<keyword evidence="7" id="KW-1185">Reference proteome</keyword>
<dbReference type="PANTHER" id="PTHR30136:SF24">
    <property type="entry name" value="HTH-TYPE TRANSCRIPTIONAL REPRESSOR ALLR"/>
    <property type="match status" value="1"/>
</dbReference>
<evidence type="ECO:0000259" key="4">
    <source>
        <dbReference type="PROSITE" id="PS51077"/>
    </source>
</evidence>
<comment type="caution">
    <text evidence="6">The sequence shown here is derived from an EMBL/GenBank/DDBJ whole genome shotgun (WGS) entry which is preliminary data.</text>
</comment>
<evidence type="ECO:0000259" key="5">
    <source>
        <dbReference type="PROSITE" id="PS51078"/>
    </source>
</evidence>
<dbReference type="PANTHER" id="PTHR30136">
    <property type="entry name" value="HELIX-TURN-HELIX TRANSCRIPTIONAL REGULATOR, ICLR FAMILY"/>
    <property type="match status" value="1"/>
</dbReference>
<dbReference type="InterPro" id="IPR005471">
    <property type="entry name" value="Tscrpt_reg_IclR_N"/>
</dbReference>
<dbReference type="Gene3D" id="3.30.450.40">
    <property type="match status" value="1"/>
</dbReference>
<dbReference type="RefSeq" id="WP_349299768.1">
    <property type="nucleotide sequence ID" value="NZ_JBEDNQ010000008.1"/>
</dbReference>
<dbReference type="PROSITE" id="PS51078">
    <property type="entry name" value="ICLR_ED"/>
    <property type="match status" value="1"/>
</dbReference>
<organism evidence="6 7">
    <name type="scientific">Pseudonocardia nematodicida</name>
    <dbReference type="NCBI Taxonomy" id="1206997"/>
    <lineage>
        <taxon>Bacteria</taxon>
        <taxon>Bacillati</taxon>
        <taxon>Actinomycetota</taxon>
        <taxon>Actinomycetes</taxon>
        <taxon>Pseudonocardiales</taxon>
        <taxon>Pseudonocardiaceae</taxon>
        <taxon>Pseudonocardia</taxon>
    </lineage>
</organism>
<dbReference type="InterPro" id="IPR036388">
    <property type="entry name" value="WH-like_DNA-bd_sf"/>
</dbReference>
<keyword evidence="2" id="KW-0238">DNA-binding</keyword>
<evidence type="ECO:0000313" key="6">
    <source>
        <dbReference type="EMBL" id="MEQ3552697.1"/>
    </source>
</evidence>
<dbReference type="InterPro" id="IPR014757">
    <property type="entry name" value="Tscrpt_reg_IclR_C"/>
</dbReference>
<dbReference type="EMBL" id="JBEDNQ010000008">
    <property type="protein sequence ID" value="MEQ3552697.1"/>
    <property type="molecule type" value="Genomic_DNA"/>
</dbReference>
<evidence type="ECO:0000313" key="7">
    <source>
        <dbReference type="Proteomes" id="UP001494902"/>
    </source>
</evidence>
<protein>
    <submittedName>
        <fullName evidence="6">IclR family transcriptional regulator</fullName>
    </submittedName>
</protein>
<dbReference type="PROSITE" id="PS51077">
    <property type="entry name" value="HTH_ICLR"/>
    <property type="match status" value="1"/>
</dbReference>
<evidence type="ECO:0000256" key="2">
    <source>
        <dbReference type="ARBA" id="ARBA00023125"/>
    </source>
</evidence>
<name>A0ABV1KGH7_9PSEU</name>
<gene>
    <name evidence="6" type="ORF">WIS52_19670</name>
</gene>
<keyword evidence="1" id="KW-0805">Transcription regulation</keyword>
<reference evidence="6 7" key="1">
    <citation type="submission" date="2024-03" db="EMBL/GenBank/DDBJ databases">
        <title>Draft genome sequence of Pseudonocardia nematodicida JCM 31783.</title>
        <authorList>
            <person name="Butdee W."/>
            <person name="Duangmal K."/>
        </authorList>
    </citation>
    <scope>NUCLEOTIDE SEQUENCE [LARGE SCALE GENOMIC DNA]</scope>
    <source>
        <strain evidence="6 7">JCM 31783</strain>
    </source>
</reference>
<dbReference type="Pfam" id="PF09339">
    <property type="entry name" value="HTH_IclR"/>
    <property type="match status" value="1"/>
</dbReference>
<feature type="domain" description="HTH iclR-type" evidence="4">
    <location>
        <begin position="9"/>
        <end position="70"/>
    </location>
</feature>